<accession>A0ABV6IRW2</accession>
<comment type="caution">
    <text evidence="2">The sequence shown here is derived from an EMBL/GenBank/DDBJ whole genome shotgun (WGS) entry which is preliminary data.</text>
</comment>
<name>A0ABV6IRW2_9PROT</name>
<comment type="similarity">
    <text evidence="1">Belongs to the UPF0065 (bug) family.</text>
</comment>
<dbReference type="Proteomes" id="UP001589789">
    <property type="component" value="Unassembled WGS sequence"/>
</dbReference>
<dbReference type="Gene3D" id="3.40.190.10">
    <property type="entry name" value="Periplasmic binding protein-like II"/>
    <property type="match status" value="1"/>
</dbReference>
<dbReference type="InterPro" id="IPR042100">
    <property type="entry name" value="Bug_dom1"/>
</dbReference>
<dbReference type="InterPro" id="IPR005064">
    <property type="entry name" value="BUG"/>
</dbReference>
<dbReference type="SUPFAM" id="SSF53850">
    <property type="entry name" value="Periplasmic binding protein-like II"/>
    <property type="match status" value="1"/>
</dbReference>
<gene>
    <name evidence="2" type="ORF">ACFFIC_11610</name>
</gene>
<evidence type="ECO:0000256" key="1">
    <source>
        <dbReference type="ARBA" id="ARBA00006987"/>
    </source>
</evidence>
<reference evidence="2 3" key="1">
    <citation type="submission" date="2024-09" db="EMBL/GenBank/DDBJ databases">
        <authorList>
            <person name="Sun Q."/>
            <person name="Mori K."/>
        </authorList>
    </citation>
    <scope>NUCLEOTIDE SEQUENCE [LARGE SCALE GENOMIC DNA]</scope>
    <source>
        <strain evidence="2 3">CCM 7468</strain>
    </source>
</reference>
<organism evidence="2 3">
    <name type="scientific">Muricoccus vinaceus</name>
    <dbReference type="NCBI Taxonomy" id="424704"/>
    <lineage>
        <taxon>Bacteria</taxon>
        <taxon>Pseudomonadati</taxon>
        <taxon>Pseudomonadota</taxon>
        <taxon>Alphaproteobacteria</taxon>
        <taxon>Acetobacterales</taxon>
        <taxon>Roseomonadaceae</taxon>
        <taxon>Muricoccus</taxon>
    </lineage>
</organism>
<protein>
    <submittedName>
        <fullName evidence="2">Tripartite tricarboxylate transporter substrate-binding protein</fullName>
    </submittedName>
</protein>
<sequence>MACFDRRQLLAGGALLAGVAPLRRARAQDGYPSKPIRLLLGFAPGGVADIVARLVAPRLSELLGQPVLVDNRPGAGGIVATEAAVRAAPDGHTLLWTTSSTATGVALYKRLPYDAMSDLAFASTVSFFDHVLAVAPGFEPRDLRQTIAYGRANPGRLNIGSISVGNAQHLGAELLRAMLGIEATVITYRGTPDLLNAVVAGDVQIASEILPPVLPQIQAARLRALAMATKERFPLLPDAPTAEESGLPGYVVRSWNGISAPAATPPAVVERVSQAVGAVMANADLRARLRDLGVSPGASSPAEFRGFFGAETRHWAQVIDEARIERQ</sequence>
<dbReference type="PIRSF" id="PIRSF017082">
    <property type="entry name" value="YflP"/>
    <property type="match status" value="1"/>
</dbReference>
<dbReference type="RefSeq" id="WP_377050408.1">
    <property type="nucleotide sequence ID" value="NZ_JBHLVZ010000025.1"/>
</dbReference>
<dbReference type="InterPro" id="IPR006311">
    <property type="entry name" value="TAT_signal"/>
</dbReference>
<evidence type="ECO:0000313" key="2">
    <source>
        <dbReference type="EMBL" id="MFC0386186.1"/>
    </source>
</evidence>
<proteinExistence type="inferred from homology"/>
<evidence type="ECO:0000313" key="3">
    <source>
        <dbReference type="Proteomes" id="UP001589789"/>
    </source>
</evidence>
<dbReference type="PANTHER" id="PTHR42928">
    <property type="entry name" value="TRICARBOXYLATE-BINDING PROTEIN"/>
    <property type="match status" value="1"/>
</dbReference>
<dbReference type="Pfam" id="PF03401">
    <property type="entry name" value="TctC"/>
    <property type="match status" value="1"/>
</dbReference>
<keyword evidence="3" id="KW-1185">Reference proteome</keyword>
<dbReference type="Gene3D" id="3.40.190.150">
    <property type="entry name" value="Bordetella uptake gene, domain 1"/>
    <property type="match status" value="1"/>
</dbReference>
<dbReference type="EMBL" id="JBHLVZ010000025">
    <property type="protein sequence ID" value="MFC0386186.1"/>
    <property type="molecule type" value="Genomic_DNA"/>
</dbReference>
<dbReference type="PROSITE" id="PS51318">
    <property type="entry name" value="TAT"/>
    <property type="match status" value="1"/>
</dbReference>
<dbReference type="PANTHER" id="PTHR42928:SF5">
    <property type="entry name" value="BLR1237 PROTEIN"/>
    <property type="match status" value="1"/>
</dbReference>